<name>A0AAE1ES57_PETCI</name>
<evidence type="ECO:0000256" key="4">
    <source>
        <dbReference type="ARBA" id="ARBA00023152"/>
    </source>
</evidence>
<comment type="caution">
    <text evidence="9">The sequence shown here is derived from an EMBL/GenBank/DDBJ whole genome shotgun (WGS) entry which is preliminary data.</text>
</comment>
<dbReference type="GO" id="GO:0006096">
    <property type="term" value="P:glycolytic process"/>
    <property type="evidence" value="ECO:0007669"/>
    <property type="project" value="UniProtKB-KW"/>
</dbReference>
<dbReference type="Pfam" id="PF00274">
    <property type="entry name" value="Glycolytic"/>
    <property type="match status" value="1"/>
</dbReference>
<dbReference type="CDD" id="cd00948">
    <property type="entry name" value="FBP_aldolase_I_a"/>
    <property type="match status" value="1"/>
</dbReference>
<dbReference type="Gene3D" id="3.20.20.70">
    <property type="entry name" value="Aldolase class I"/>
    <property type="match status" value="1"/>
</dbReference>
<keyword evidence="6" id="KW-0704">Schiff base</keyword>
<accession>A0AAE1ES57</accession>
<organism evidence="9 10">
    <name type="scientific">Petrolisthes cinctipes</name>
    <name type="common">Flat porcelain crab</name>
    <dbReference type="NCBI Taxonomy" id="88211"/>
    <lineage>
        <taxon>Eukaryota</taxon>
        <taxon>Metazoa</taxon>
        <taxon>Ecdysozoa</taxon>
        <taxon>Arthropoda</taxon>
        <taxon>Crustacea</taxon>
        <taxon>Multicrustacea</taxon>
        <taxon>Malacostraca</taxon>
        <taxon>Eumalacostraca</taxon>
        <taxon>Eucarida</taxon>
        <taxon>Decapoda</taxon>
        <taxon>Pleocyemata</taxon>
        <taxon>Anomura</taxon>
        <taxon>Galatheoidea</taxon>
        <taxon>Porcellanidae</taxon>
        <taxon>Petrolisthes</taxon>
    </lineage>
</organism>
<evidence type="ECO:0000256" key="6">
    <source>
        <dbReference type="ARBA" id="ARBA00023270"/>
    </source>
</evidence>
<dbReference type="PANTHER" id="PTHR11627">
    <property type="entry name" value="FRUCTOSE-BISPHOSPHATE ALDOLASE"/>
    <property type="match status" value="1"/>
</dbReference>
<comment type="pathway">
    <text evidence="1 8">Carbohydrate degradation; glycolysis; D-glyceraldehyde 3-phosphate and glycerone phosphate from D-glucose: step 4/4.</text>
</comment>
<comment type="catalytic activity">
    <reaction evidence="7">
        <text>beta-D-fructose 1,6-bisphosphate = D-glyceraldehyde 3-phosphate + dihydroxyacetone phosphate</text>
        <dbReference type="Rhea" id="RHEA:14729"/>
        <dbReference type="ChEBI" id="CHEBI:32966"/>
        <dbReference type="ChEBI" id="CHEBI:57642"/>
        <dbReference type="ChEBI" id="CHEBI:59776"/>
        <dbReference type="EC" id="4.1.2.13"/>
    </reaction>
</comment>
<dbReference type="SUPFAM" id="SSF51569">
    <property type="entry name" value="Aldolase"/>
    <property type="match status" value="1"/>
</dbReference>
<dbReference type="GO" id="GO:0004332">
    <property type="term" value="F:fructose-bisphosphate aldolase activity"/>
    <property type="evidence" value="ECO:0007669"/>
    <property type="project" value="UniProtKB-EC"/>
</dbReference>
<dbReference type="NCBIfam" id="NF033379">
    <property type="entry name" value="FrucBisAld_I"/>
    <property type="match status" value="1"/>
</dbReference>
<dbReference type="InterPro" id="IPR000741">
    <property type="entry name" value="FBA_I"/>
</dbReference>
<dbReference type="EC" id="4.1.2.13" evidence="3 7"/>
<dbReference type="InterPro" id="IPR013785">
    <property type="entry name" value="Aldolase_TIM"/>
</dbReference>
<evidence type="ECO:0000256" key="5">
    <source>
        <dbReference type="ARBA" id="ARBA00023239"/>
    </source>
</evidence>
<dbReference type="InterPro" id="IPR029768">
    <property type="entry name" value="Aldolase_I_AS"/>
</dbReference>
<gene>
    <name evidence="9" type="ORF">Pcinc_033558</name>
</gene>
<evidence type="ECO:0000256" key="3">
    <source>
        <dbReference type="ARBA" id="ARBA00013068"/>
    </source>
</evidence>
<protein>
    <recommendedName>
        <fullName evidence="3 7">Fructose-bisphosphate aldolase</fullName>
        <ecNumber evidence="3 7">4.1.2.13</ecNumber>
    </recommendedName>
</protein>
<evidence type="ECO:0000313" key="10">
    <source>
        <dbReference type="Proteomes" id="UP001286313"/>
    </source>
</evidence>
<dbReference type="Proteomes" id="UP001286313">
    <property type="component" value="Unassembled WGS sequence"/>
</dbReference>
<dbReference type="EMBL" id="JAWQEG010004748">
    <property type="protein sequence ID" value="KAK3860386.1"/>
    <property type="molecule type" value="Genomic_DNA"/>
</dbReference>
<comment type="similarity">
    <text evidence="2 7">Belongs to the class I fructose-bisphosphate aldolase family.</text>
</comment>
<sequence length="475" mass="51780">MWSRITPVTRPGSRGYVGGVEGINTRGQVVVKDKEEGGCDGLNSLPSLYIDLCLGSNDTLNVAAHNTLARWYCRGEEGRLKESGDDIAVREPVPAHSVVSPQINNTRAATMTTYFSYPDESLQQELRRIANAITAPGKGILAADESVSTMGKRLSDINVENTDENRRKYRQLLFTTDKAVSEYISGVILFHETVYQKADDGTPFINLIKEKGIIAGIKVDKGVVPLMGSEGESTTQGLDDLSQRCAQYKKDGCDFAKWRCVLKIGKNTPSYQSMLENANVLARYASICQMNGLVPIVEPEVLPDGEHDLDRAQKVTETVLAFVYKALNDHHVFLEGTLLKPNMVTAGQSCSKKFKPEEVAKATVVALSRTMPAAVPGVTFLSGGQSEEEASVHLDAINKCTEAKKPWALTFSYGRALQASVLRAWGGKDENVKGGQAELMNRAKANSEAALGKYKWGSCQGYAGDKGLFIKDHAY</sequence>
<proteinExistence type="inferred from homology"/>
<reference evidence="9" key="1">
    <citation type="submission" date="2023-10" db="EMBL/GenBank/DDBJ databases">
        <title>Genome assemblies of two species of porcelain crab, Petrolisthes cinctipes and Petrolisthes manimaculis (Anomura: Porcellanidae).</title>
        <authorList>
            <person name="Angst P."/>
        </authorList>
    </citation>
    <scope>NUCLEOTIDE SEQUENCE</scope>
    <source>
        <strain evidence="9">PB745_01</strain>
        <tissue evidence="9">Gill</tissue>
    </source>
</reference>
<evidence type="ECO:0000256" key="7">
    <source>
        <dbReference type="RuleBase" id="RU003994"/>
    </source>
</evidence>
<keyword evidence="5 7" id="KW-0456">Lyase</keyword>
<dbReference type="AlphaFoldDB" id="A0AAE1ES57"/>
<evidence type="ECO:0000256" key="8">
    <source>
        <dbReference type="RuleBase" id="RU004257"/>
    </source>
</evidence>
<evidence type="ECO:0000256" key="1">
    <source>
        <dbReference type="ARBA" id="ARBA00004714"/>
    </source>
</evidence>
<evidence type="ECO:0000313" key="9">
    <source>
        <dbReference type="EMBL" id="KAK3860386.1"/>
    </source>
</evidence>
<dbReference type="PROSITE" id="PS00158">
    <property type="entry name" value="ALDOLASE_CLASS_I"/>
    <property type="match status" value="1"/>
</dbReference>
<keyword evidence="10" id="KW-1185">Reference proteome</keyword>
<evidence type="ECO:0000256" key="2">
    <source>
        <dbReference type="ARBA" id="ARBA00010387"/>
    </source>
</evidence>
<keyword evidence="4 7" id="KW-0324">Glycolysis</keyword>
<dbReference type="FunFam" id="3.20.20.70:FF:000021">
    <property type="entry name" value="Fructose-bisphosphate aldolase"/>
    <property type="match status" value="1"/>
</dbReference>